<dbReference type="InterPro" id="IPR000757">
    <property type="entry name" value="Beta-glucanase-like"/>
</dbReference>
<gene>
    <name evidence="2" type="ORF">EHS25_006990</name>
</gene>
<dbReference type="EMBL" id="RSCD01000032">
    <property type="protein sequence ID" value="RSH80821.1"/>
    <property type="molecule type" value="Genomic_DNA"/>
</dbReference>
<protein>
    <recommendedName>
        <fullName evidence="1">GH16 domain-containing protein</fullName>
    </recommendedName>
</protein>
<sequence>MATAGQASIALEDANRFVRPDSESFQQRRFRVYSYSLSSCKPDPICKSQTSTFYNLEKVWLNGSTYFGNATGYDWVVNSGEVIATNNGTKLILNETNGGTKISSTRYIHYGKIDFVLETSKWAGVVTAAITMSDVKDEIDWEFPGNNTLAAQTNFWFLGIANYSATKGRSVGVSSATSSNFHTYTEDRLATRDTNVADRWERRANALQEPDPLIEWHAVIQISIWPAGLNTSAQGTINWAGGLIDWQDSDYLSNGFFWNTLQSVTVTCADETNVTSGTTGWVYTGIGAGNVPVVVLTNASTLL</sequence>
<dbReference type="Proteomes" id="UP000279259">
    <property type="component" value="Unassembled WGS sequence"/>
</dbReference>
<dbReference type="Pfam" id="PF00722">
    <property type="entry name" value="Glyco_hydro_16"/>
    <property type="match status" value="1"/>
</dbReference>
<evidence type="ECO:0000313" key="3">
    <source>
        <dbReference type="Proteomes" id="UP000279259"/>
    </source>
</evidence>
<name>A0A427XPR4_9TREE</name>
<dbReference type="AlphaFoldDB" id="A0A427XPR4"/>
<feature type="domain" description="GH16" evidence="1">
    <location>
        <begin position="36"/>
        <end position="255"/>
    </location>
</feature>
<dbReference type="OrthoDB" id="4781at2759"/>
<keyword evidence="3" id="KW-1185">Reference proteome</keyword>
<evidence type="ECO:0000313" key="2">
    <source>
        <dbReference type="EMBL" id="RSH80821.1"/>
    </source>
</evidence>
<dbReference type="SUPFAM" id="SSF49899">
    <property type="entry name" value="Concanavalin A-like lectins/glucanases"/>
    <property type="match status" value="1"/>
</dbReference>
<dbReference type="GO" id="GO:0005975">
    <property type="term" value="P:carbohydrate metabolic process"/>
    <property type="evidence" value="ECO:0007669"/>
    <property type="project" value="InterPro"/>
</dbReference>
<dbReference type="InterPro" id="IPR013320">
    <property type="entry name" value="ConA-like_dom_sf"/>
</dbReference>
<dbReference type="STRING" id="1890683.A0A427XPR4"/>
<dbReference type="PROSITE" id="PS51762">
    <property type="entry name" value="GH16_2"/>
    <property type="match status" value="1"/>
</dbReference>
<dbReference type="Gene3D" id="2.60.120.200">
    <property type="match status" value="1"/>
</dbReference>
<accession>A0A427XPR4</accession>
<dbReference type="GO" id="GO:0004553">
    <property type="term" value="F:hydrolase activity, hydrolyzing O-glycosyl compounds"/>
    <property type="evidence" value="ECO:0007669"/>
    <property type="project" value="InterPro"/>
</dbReference>
<evidence type="ECO:0000259" key="1">
    <source>
        <dbReference type="PROSITE" id="PS51762"/>
    </source>
</evidence>
<proteinExistence type="predicted"/>
<organism evidence="2 3">
    <name type="scientific">Saitozyma podzolica</name>
    <dbReference type="NCBI Taxonomy" id="1890683"/>
    <lineage>
        <taxon>Eukaryota</taxon>
        <taxon>Fungi</taxon>
        <taxon>Dikarya</taxon>
        <taxon>Basidiomycota</taxon>
        <taxon>Agaricomycotina</taxon>
        <taxon>Tremellomycetes</taxon>
        <taxon>Tremellales</taxon>
        <taxon>Trimorphomycetaceae</taxon>
        <taxon>Saitozyma</taxon>
    </lineage>
</organism>
<reference evidence="2 3" key="1">
    <citation type="submission" date="2018-11" db="EMBL/GenBank/DDBJ databases">
        <title>Genome sequence of Saitozyma podzolica DSM 27192.</title>
        <authorList>
            <person name="Aliyu H."/>
            <person name="Gorte O."/>
            <person name="Ochsenreither K."/>
        </authorList>
    </citation>
    <scope>NUCLEOTIDE SEQUENCE [LARGE SCALE GENOMIC DNA]</scope>
    <source>
        <strain evidence="2 3">DSM 27192</strain>
    </source>
</reference>
<comment type="caution">
    <text evidence="2">The sequence shown here is derived from an EMBL/GenBank/DDBJ whole genome shotgun (WGS) entry which is preliminary data.</text>
</comment>